<evidence type="ECO:0000313" key="6">
    <source>
        <dbReference type="Proteomes" id="UP000013776"/>
    </source>
</evidence>
<comment type="similarity">
    <text evidence="1">Belongs to the universal ribosomal protein uL24 family.</text>
</comment>
<dbReference type="STRING" id="1097556.R4X7Z7"/>
<feature type="domain" description="KOW" evidence="4">
    <location>
        <begin position="19"/>
        <end position="46"/>
    </location>
</feature>
<evidence type="ECO:0000313" key="5">
    <source>
        <dbReference type="EMBL" id="CCG81600.1"/>
    </source>
</evidence>
<dbReference type="VEuPathDB" id="FungiDB:TAPDE_001250"/>
<dbReference type="PROSITE" id="PS01108">
    <property type="entry name" value="RIBOSOMAL_L24"/>
    <property type="match status" value="1"/>
</dbReference>
<dbReference type="InterPro" id="IPR005825">
    <property type="entry name" value="Ribosomal_uL24_CS"/>
</dbReference>
<dbReference type="GO" id="GO:0006412">
    <property type="term" value="P:translation"/>
    <property type="evidence" value="ECO:0007669"/>
    <property type="project" value="InterPro"/>
</dbReference>
<dbReference type="eggNOG" id="ENOG502QUDZ">
    <property type="taxonomic scope" value="Eukaryota"/>
</dbReference>
<sequence>MNRTVQKALKAKDKIKLWNIAVGDDVKVISGPYKGKVGKVQECLKDKNKIVVSGVNIIKKVLPLFLSQRSGMEKQRLEYAGPIHYSNVQLVGDIPSSTNPTGPKRTVEIKRVNRGKTFYNKDKKLLTWRRWIPGENVFLPWPRNEQSKVDGPLDTKQAEVSTNTYIESLHSSPVPFGIEHELRNKYSRYRRHEREDESFAVEDIEGVEAEVELTDDISIAKTSPGKIRKTDATTGMNAATLRILADALSKTKVQAQDNVQ</sequence>
<dbReference type="InterPro" id="IPR003256">
    <property type="entry name" value="Ribosomal_uL24"/>
</dbReference>
<dbReference type="GO" id="GO:0005840">
    <property type="term" value="C:ribosome"/>
    <property type="evidence" value="ECO:0007669"/>
    <property type="project" value="UniProtKB-KW"/>
</dbReference>
<keyword evidence="6" id="KW-1185">Reference proteome</keyword>
<dbReference type="HAMAP" id="MF_01326_B">
    <property type="entry name" value="Ribosomal_uL24_B"/>
    <property type="match status" value="1"/>
</dbReference>
<dbReference type="CDD" id="cd06089">
    <property type="entry name" value="KOW_RPL26"/>
    <property type="match status" value="1"/>
</dbReference>
<accession>R4X7Z7</accession>
<dbReference type="SUPFAM" id="SSF50104">
    <property type="entry name" value="Translation proteins SH3-like domain"/>
    <property type="match status" value="1"/>
</dbReference>
<protein>
    <recommendedName>
        <fullName evidence="4">KOW domain-containing protein</fullName>
    </recommendedName>
</protein>
<dbReference type="InterPro" id="IPR014722">
    <property type="entry name" value="Rib_uL2_dom2"/>
</dbReference>
<keyword evidence="2" id="KW-0689">Ribosomal protein</keyword>
<dbReference type="OrthoDB" id="359154at2759"/>
<proteinExistence type="inferred from homology"/>
<gene>
    <name evidence="5" type="ORF">TAPDE_001250</name>
</gene>
<dbReference type="InterPro" id="IPR008991">
    <property type="entry name" value="Translation_prot_SH3-like_sf"/>
</dbReference>
<comment type="caution">
    <text evidence="5">The sequence shown here is derived from an EMBL/GenBank/DDBJ whole genome shotgun (WGS) entry which is preliminary data.</text>
</comment>
<evidence type="ECO:0000259" key="4">
    <source>
        <dbReference type="SMART" id="SM00739"/>
    </source>
</evidence>
<evidence type="ECO:0000256" key="1">
    <source>
        <dbReference type="ARBA" id="ARBA00010618"/>
    </source>
</evidence>
<reference evidence="5 6" key="1">
    <citation type="journal article" date="2013" name="MBio">
        <title>Genome sequencing of the plant pathogen Taphrina deformans, the causal agent of peach leaf curl.</title>
        <authorList>
            <person name="Cisse O.H."/>
            <person name="Almeida J.M.G.C.F."/>
            <person name="Fonseca A."/>
            <person name="Kumar A.A."/>
            <person name="Salojaervi J."/>
            <person name="Overmyer K."/>
            <person name="Hauser P.M."/>
            <person name="Pagni M."/>
        </authorList>
    </citation>
    <scope>NUCLEOTIDE SEQUENCE [LARGE SCALE GENOMIC DNA]</scope>
    <source>
        <strain evidence="6">PYCC 5710 / ATCC 11124 / CBS 356.35 / IMI 108563 / JCM 9778 / NBRC 8474</strain>
    </source>
</reference>
<evidence type="ECO:0000256" key="2">
    <source>
        <dbReference type="ARBA" id="ARBA00022980"/>
    </source>
</evidence>
<evidence type="ECO:0000256" key="3">
    <source>
        <dbReference type="ARBA" id="ARBA00023274"/>
    </source>
</evidence>
<dbReference type="GO" id="GO:0003723">
    <property type="term" value="F:RNA binding"/>
    <property type="evidence" value="ECO:0007669"/>
    <property type="project" value="InterPro"/>
</dbReference>
<dbReference type="Gene3D" id="2.30.30.30">
    <property type="match status" value="1"/>
</dbReference>
<organism evidence="5 6">
    <name type="scientific">Taphrina deformans (strain PYCC 5710 / ATCC 11124 / CBS 356.35 / IMI 108563 / JCM 9778 / NBRC 8474)</name>
    <name type="common">Peach leaf curl fungus</name>
    <name type="synonym">Lalaria deformans</name>
    <dbReference type="NCBI Taxonomy" id="1097556"/>
    <lineage>
        <taxon>Eukaryota</taxon>
        <taxon>Fungi</taxon>
        <taxon>Dikarya</taxon>
        <taxon>Ascomycota</taxon>
        <taxon>Taphrinomycotina</taxon>
        <taxon>Taphrinomycetes</taxon>
        <taxon>Taphrinales</taxon>
        <taxon>Taphrinaceae</taxon>
        <taxon>Taphrina</taxon>
    </lineage>
</organism>
<dbReference type="GO" id="GO:1990904">
    <property type="term" value="C:ribonucleoprotein complex"/>
    <property type="evidence" value="ECO:0007669"/>
    <property type="project" value="UniProtKB-KW"/>
</dbReference>
<dbReference type="Proteomes" id="UP000013776">
    <property type="component" value="Unassembled WGS sequence"/>
</dbReference>
<dbReference type="EMBL" id="CAHR02000046">
    <property type="protein sequence ID" value="CCG81600.1"/>
    <property type="molecule type" value="Genomic_DNA"/>
</dbReference>
<dbReference type="InterPro" id="IPR041988">
    <property type="entry name" value="Ribosomal_uL24_KOW"/>
</dbReference>
<dbReference type="InterPro" id="IPR005824">
    <property type="entry name" value="KOW"/>
</dbReference>
<dbReference type="SMART" id="SM00739">
    <property type="entry name" value="KOW"/>
    <property type="match status" value="1"/>
</dbReference>
<dbReference type="GO" id="GO:0003735">
    <property type="term" value="F:structural constituent of ribosome"/>
    <property type="evidence" value="ECO:0007669"/>
    <property type="project" value="InterPro"/>
</dbReference>
<name>R4X7Z7_TAPDE</name>
<dbReference type="PANTHER" id="PTHR12903">
    <property type="entry name" value="MITOCHONDRIAL RIBOSOMAL PROTEIN L24"/>
    <property type="match status" value="1"/>
</dbReference>
<dbReference type="AlphaFoldDB" id="R4X7Z7"/>
<keyword evidence="3" id="KW-0687">Ribonucleoprotein</keyword>
<dbReference type="Pfam" id="PF22682">
    <property type="entry name" value="Ribosomal_uL24m-like"/>
    <property type="match status" value="1"/>
</dbReference>